<dbReference type="EMBL" id="JAHRIP010068482">
    <property type="protein sequence ID" value="MEQ2308241.1"/>
    <property type="molecule type" value="Genomic_DNA"/>
</dbReference>
<protein>
    <submittedName>
        <fullName evidence="2">Uncharacterized protein</fullName>
    </submittedName>
</protein>
<sequence>MISRDQSDNPRLSTQPVTNPWTPGDQAAFHVEFWVLFVLKKIHDSESFWKLSRKRRSHLMWKTGFVFILADNDRVEVGPFVISKDKQTCILNVRSNLKNPFSAMCLW</sequence>
<feature type="compositionally biased region" description="Polar residues" evidence="1">
    <location>
        <begin position="9"/>
        <end position="21"/>
    </location>
</feature>
<evidence type="ECO:0000256" key="1">
    <source>
        <dbReference type="SAM" id="MobiDB-lite"/>
    </source>
</evidence>
<reference evidence="2 3" key="1">
    <citation type="submission" date="2021-06" db="EMBL/GenBank/DDBJ databases">
        <authorList>
            <person name="Palmer J.M."/>
        </authorList>
    </citation>
    <scope>NUCLEOTIDE SEQUENCE [LARGE SCALE GENOMIC DNA]</scope>
    <source>
        <strain evidence="2 3">AS_MEX2019</strain>
        <tissue evidence="2">Muscle</tissue>
    </source>
</reference>
<feature type="region of interest" description="Disordered" evidence="1">
    <location>
        <begin position="1"/>
        <end position="24"/>
    </location>
</feature>
<keyword evidence="3" id="KW-1185">Reference proteome</keyword>
<comment type="caution">
    <text evidence="2">The sequence shown here is derived from an EMBL/GenBank/DDBJ whole genome shotgun (WGS) entry which is preliminary data.</text>
</comment>
<gene>
    <name evidence="2" type="ORF">AMECASPLE_026184</name>
</gene>
<organism evidence="2 3">
    <name type="scientific">Ameca splendens</name>
    <dbReference type="NCBI Taxonomy" id="208324"/>
    <lineage>
        <taxon>Eukaryota</taxon>
        <taxon>Metazoa</taxon>
        <taxon>Chordata</taxon>
        <taxon>Craniata</taxon>
        <taxon>Vertebrata</taxon>
        <taxon>Euteleostomi</taxon>
        <taxon>Actinopterygii</taxon>
        <taxon>Neopterygii</taxon>
        <taxon>Teleostei</taxon>
        <taxon>Neoteleostei</taxon>
        <taxon>Acanthomorphata</taxon>
        <taxon>Ovalentaria</taxon>
        <taxon>Atherinomorphae</taxon>
        <taxon>Cyprinodontiformes</taxon>
        <taxon>Goodeidae</taxon>
        <taxon>Ameca</taxon>
    </lineage>
</organism>
<evidence type="ECO:0000313" key="2">
    <source>
        <dbReference type="EMBL" id="MEQ2308241.1"/>
    </source>
</evidence>
<proteinExistence type="predicted"/>
<dbReference type="Proteomes" id="UP001469553">
    <property type="component" value="Unassembled WGS sequence"/>
</dbReference>
<evidence type="ECO:0000313" key="3">
    <source>
        <dbReference type="Proteomes" id="UP001469553"/>
    </source>
</evidence>
<name>A0ABV0ZQE8_9TELE</name>
<accession>A0ABV0ZQE8</accession>